<evidence type="ECO:0000256" key="1">
    <source>
        <dbReference type="ARBA" id="ARBA00004123"/>
    </source>
</evidence>
<keyword evidence="3 9" id="KW-0863">Zinc-finger</keyword>
<dbReference type="GO" id="GO:0003677">
    <property type="term" value="F:DNA binding"/>
    <property type="evidence" value="ECO:0007669"/>
    <property type="project" value="UniProtKB-KW"/>
</dbReference>
<feature type="region of interest" description="Disordered" evidence="10">
    <location>
        <begin position="242"/>
        <end position="262"/>
    </location>
</feature>
<dbReference type="GO" id="GO:0008270">
    <property type="term" value="F:zinc ion binding"/>
    <property type="evidence" value="ECO:0007669"/>
    <property type="project" value="UniProtKB-KW"/>
</dbReference>
<dbReference type="PANTHER" id="PTHR31251:SF74">
    <property type="entry name" value="SQUAMOSA PROMOTER-BINDING-LIKE PROTEIN 2"/>
    <property type="match status" value="1"/>
</dbReference>
<evidence type="ECO:0000256" key="2">
    <source>
        <dbReference type="ARBA" id="ARBA00022723"/>
    </source>
</evidence>
<comment type="subcellular location">
    <subcellularLocation>
        <location evidence="1">Nucleus</location>
    </subcellularLocation>
</comment>
<dbReference type="EMBL" id="CP136890">
    <property type="protein sequence ID" value="WOK92086.1"/>
    <property type="molecule type" value="Genomic_DNA"/>
</dbReference>
<dbReference type="Gene3D" id="4.10.1100.10">
    <property type="entry name" value="Transcription factor, SBP-box domain"/>
    <property type="match status" value="1"/>
</dbReference>
<evidence type="ECO:0000256" key="8">
    <source>
        <dbReference type="ARBA" id="ARBA00023242"/>
    </source>
</evidence>
<evidence type="ECO:0000256" key="10">
    <source>
        <dbReference type="SAM" id="MobiDB-lite"/>
    </source>
</evidence>
<evidence type="ECO:0000256" key="3">
    <source>
        <dbReference type="ARBA" id="ARBA00022771"/>
    </source>
</evidence>
<dbReference type="FunFam" id="4.10.1100.10:FF:000001">
    <property type="entry name" value="Squamosa promoter-binding-like protein 14"/>
    <property type="match status" value="1"/>
</dbReference>
<dbReference type="InterPro" id="IPR036893">
    <property type="entry name" value="SBP_sf"/>
</dbReference>
<evidence type="ECO:0000313" key="12">
    <source>
        <dbReference type="EMBL" id="WOK92086.1"/>
    </source>
</evidence>
<dbReference type="InterPro" id="IPR044817">
    <property type="entry name" value="SBP-like"/>
</dbReference>
<keyword evidence="13" id="KW-1185">Reference proteome</keyword>
<evidence type="ECO:0000313" key="13">
    <source>
        <dbReference type="Proteomes" id="UP001327560"/>
    </source>
</evidence>
<keyword evidence="7" id="KW-0804">Transcription</keyword>
<accession>A0AAQ3JLV8</accession>
<feature type="region of interest" description="Disordered" evidence="10">
    <location>
        <begin position="79"/>
        <end position="107"/>
    </location>
</feature>
<gene>
    <name evidence="12" type="ORF">Cni_G00777</name>
</gene>
<feature type="domain" description="SBP-type" evidence="11">
    <location>
        <begin position="178"/>
        <end position="255"/>
    </location>
</feature>
<dbReference type="SUPFAM" id="SSF103612">
    <property type="entry name" value="SBT domain"/>
    <property type="match status" value="1"/>
</dbReference>
<dbReference type="AlphaFoldDB" id="A0AAQ3JLV8"/>
<reference evidence="12 13" key="1">
    <citation type="submission" date="2023-10" db="EMBL/GenBank/DDBJ databases">
        <title>Chromosome-scale genome assembly provides insights into flower coloration mechanisms of Canna indica.</title>
        <authorList>
            <person name="Li C."/>
        </authorList>
    </citation>
    <scope>NUCLEOTIDE SEQUENCE [LARGE SCALE GENOMIC DNA]</scope>
    <source>
        <tissue evidence="12">Flower</tissue>
    </source>
</reference>
<keyword evidence="8" id="KW-0539">Nucleus</keyword>
<keyword evidence="4" id="KW-0862">Zinc</keyword>
<keyword evidence="2" id="KW-0479">Metal-binding</keyword>
<name>A0AAQ3JLV8_9LILI</name>
<evidence type="ECO:0000256" key="4">
    <source>
        <dbReference type="ARBA" id="ARBA00022833"/>
    </source>
</evidence>
<dbReference type="PROSITE" id="PS51141">
    <property type="entry name" value="ZF_SBP"/>
    <property type="match status" value="1"/>
</dbReference>
<protein>
    <submittedName>
        <fullName evidence="12">Squamosa promoter-binding-like protein 12 isoform X1</fullName>
    </submittedName>
</protein>
<dbReference type="PANTHER" id="PTHR31251">
    <property type="entry name" value="SQUAMOSA PROMOTER-BINDING-LIKE PROTEIN 4"/>
    <property type="match status" value="1"/>
</dbReference>
<dbReference type="Pfam" id="PF03110">
    <property type="entry name" value="SBP"/>
    <property type="match status" value="1"/>
</dbReference>
<evidence type="ECO:0000259" key="11">
    <source>
        <dbReference type="PROSITE" id="PS51141"/>
    </source>
</evidence>
<keyword evidence="5" id="KW-0805">Transcription regulation</keyword>
<evidence type="ECO:0000256" key="6">
    <source>
        <dbReference type="ARBA" id="ARBA00023125"/>
    </source>
</evidence>
<evidence type="ECO:0000256" key="5">
    <source>
        <dbReference type="ARBA" id="ARBA00023015"/>
    </source>
</evidence>
<dbReference type="InterPro" id="IPR004333">
    <property type="entry name" value="SBP_dom"/>
</dbReference>
<dbReference type="Proteomes" id="UP001327560">
    <property type="component" value="Chromosome 1"/>
</dbReference>
<dbReference type="GO" id="GO:0005634">
    <property type="term" value="C:nucleus"/>
    <property type="evidence" value="ECO:0007669"/>
    <property type="project" value="UniProtKB-SubCell"/>
</dbReference>
<organism evidence="12 13">
    <name type="scientific">Canna indica</name>
    <name type="common">Indian-shot</name>
    <dbReference type="NCBI Taxonomy" id="4628"/>
    <lineage>
        <taxon>Eukaryota</taxon>
        <taxon>Viridiplantae</taxon>
        <taxon>Streptophyta</taxon>
        <taxon>Embryophyta</taxon>
        <taxon>Tracheophyta</taxon>
        <taxon>Spermatophyta</taxon>
        <taxon>Magnoliopsida</taxon>
        <taxon>Liliopsida</taxon>
        <taxon>Zingiberales</taxon>
        <taxon>Cannaceae</taxon>
        <taxon>Canna</taxon>
    </lineage>
</organism>
<proteinExistence type="predicted"/>
<sequence length="465" mass="51191">MDWTSKTSLQWDWETLFPFSGKEAEISKFVQQPEWKFDGCHGNSYANYSGSSYSFGGGACSGSELGYGSSRSSISVSIGSSSKAGTKTSECNVKSAEQSPESLRNNKDLTRLESGILHRLEVSDSPKEPLIGLKLGKRTYFEDVCGENNITNLSSLASLPPTTGLVKKAKLSQQKMQNSCCQVEGCNVDLTSVKDYHRKHRVCESHSKSPRVIVAGQERRFCQQCSRFHDLSEFDHKKRSCRRRLSDHNARRRKPQPETMSFSSSIFSSPYYGVREPTNIIFGQAPFAQVTNMDNSTLDGNDGFKLIPTRGSWVNSSKLGVRNGHLHLPCIGMPKSISTLRHNLDGLSAFKGTTTNVLDKGHGATAVASYSDGASDLRRALSLLSTESLVPCNLESVSDIQFVNANIIPSHSANHPTKAATGIWQQDELSFPLNLQSNAGQLQEFQLKRTPSDPFLTPLTYTDVI</sequence>
<evidence type="ECO:0000256" key="9">
    <source>
        <dbReference type="PROSITE-ProRule" id="PRU00470"/>
    </source>
</evidence>
<feature type="compositionally biased region" description="Polar residues" evidence="10">
    <location>
        <begin position="83"/>
        <end position="103"/>
    </location>
</feature>
<keyword evidence="6" id="KW-0238">DNA-binding</keyword>
<evidence type="ECO:0000256" key="7">
    <source>
        <dbReference type="ARBA" id="ARBA00023163"/>
    </source>
</evidence>